<protein>
    <submittedName>
        <fullName evidence="2">Uncharacterized protein</fullName>
    </submittedName>
</protein>
<dbReference type="AlphaFoldDB" id="A0A8T0DED8"/>
<feature type="coiled-coil region" evidence="1">
    <location>
        <begin position="332"/>
        <end position="433"/>
    </location>
</feature>
<reference evidence="2 3" key="1">
    <citation type="submission" date="2019-07" db="EMBL/GenBank/DDBJ databases">
        <title>Annotation for the trematode Paragonimus westermani.</title>
        <authorList>
            <person name="Choi Y.-J."/>
        </authorList>
    </citation>
    <scope>NUCLEOTIDE SEQUENCE [LARGE SCALE GENOMIC DNA]</scope>
    <source>
        <strain evidence="2">180907_Pwestermani</strain>
    </source>
</reference>
<dbReference type="Proteomes" id="UP000699462">
    <property type="component" value="Unassembled WGS sequence"/>
</dbReference>
<keyword evidence="3" id="KW-1185">Reference proteome</keyword>
<comment type="caution">
    <text evidence="2">The sequence shown here is derived from an EMBL/GenBank/DDBJ whole genome shotgun (WGS) entry which is preliminary data.</text>
</comment>
<evidence type="ECO:0000313" key="3">
    <source>
        <dbReference type="Proteomes" id="UP000699462"/>
    </source>
</evidence>
<feature type="coiled-coil region" evidence="1">
    <location>
        <begin position="50"/>
        <end position="117"/>
    </location>
</feature>
<evidence type="ECO:0000313" key="2">
    <source>
        <dbReference type="EMBL" id="KAF8565151.1"/>
    </source>
</evidence>
<evidence type="ECO:0000256" key="1">
    <source>
        <dbReference type="SAM" id="Coils"/>
    </source>
</evidence>
<dbReference type="EMBL" id="JTDF01007247">
    <property type="protein sequence ID" value="KAF8565151.1"/>
    <property type="molecule type" value="Genomic_DNA"/>
</dbReference>
<accession>A0A8T0DED8</accession>
<organism evidence="2 3">
    <name type="scientific">Paragonimus westermani</name>
    <dbReference type="NCBI Taxonomy" id="34504"/>
    <lineage>
        <taxon>Eukaryota</taxon>
        <taxon>Metazoa</taxon>
        <taxon>Spiralia</taxon>
        <taxon>Lophotrochozoa</taxon>
        <taxon>Platyhelminthes</taxon>
        <taxon>Trematoda</taxon>
        <taxon>Digenea</taxon>
        <taxon>Plagiorchiida</taxon>
        <taxon>Troglotremata</taxon>
        <taxon>Troglotrematidae</taxon>
        <taxon>Paragonimus</taxon>
    </lineage>
</organism>
<gene>
    <name evidence="2" type="ORF">P879_09739</name>
</gene>
<feature type="coiled-coil region" evidence="1">
    <location>
        <begin position="146"/>
        <end position="267"/>
    </location>
</feature>
<proteinExistence type="predicted"/>
<keyword evidence="1" id="KW-0175">Coiled coil</keyword>
<sequence>MFPSDTFYGNPRIGGAEYYNRLRLEDEFRVHGEKHVFNSEVNRRFNRHMIEKETKINERRQRLLEQLQCEAFRDHDLCKQKLEQEKASRKLALFEEADRLTRQLKEKEAQIAEEKYTQRCFQNNASIRGHLRRLHAEEIAKDRAYLAQQREQNRLEERRLNDLLGTGPTFFDEQLDREAEEKKKIRAENQELSRSYLEESEHKKSQALENKQKQIEEDKIMLSNIEKEMEQAMKTSEKQKAKKEEELKKVQEDLIEARRRRDAAERMESLLDTYCNPPLTPTDSVKQTMEREAMRKEQLQFMDYQKRAAQEEECYEEHVDKLYADIVKESYIKEQERKKKECARMREIAKETVARQREAVAHILETDHARREKVKEEGRQMQEEHQKYLKTLELDKQRKYEQSKAFAEEVRCQKELSDRLRHLMQEQEREREREAMFQAEGEYQRRVKQVLAENPLINYLHPWRKAAMANNL</sequence>
<name>A0A8T0DED8_9TREM</name>
<dbReference type="OrthoDB" id="6256958at2759"/>